<organism evidence="1">
    <name type="scientific">Anguilla anguilla</name>
    <name type="common">European freshwater eel</name>
    <name type="synonym">Muraena anguilla</name>
    <dbReference type="NCBI Taxonomy" id="7936"/>
    <lineage>
        <taxon>Eukaryota</taxon>
        <taxon>Metazoa</taxon>
        <taxon>Chordata</taxon>
        <taxon>Craniata</taxon>
        <taxon>Vertebrata</taxon>
        <taxon>Euteleostomi</taxon>
        <taxon>Actinopterygii</taxon>
        <taxon>Neopterygii</taxon>
        <taxon>Teleostei</taxon>
        <taxon>Anguilliformes</taxon>
        <taxon>Anguillidae</taxon>
        <taxon>Anguilla</taxon>
    </lineage>
</organism>
<accession>A0A0E9WL71</accession>
<reference evidence="1" key="2">
    <citation type="journal article" date="2015" name="Fish Shellfish Immunol.">
        <title>Early steps in the European eel (Anguilla anguilla)-Vibrio vulnificus interaction in the gills: Role of the RtxA13 toxin.</title>
        <authorList>
            <person name="Callol A."/>
            <person name="Pajuelo D."/>
            <person name="Ebbesson L."/>
            <person name="Teles M."/>
            <person name="MacKenzie S."/>
            <person name="Amaro C."/>
        </authorList>
    </citation>
    <scope>NUCLEOTIDE SEQUENCE</scope>
</reference>
<dbReference type="AlphaFoldDB" id="A0A0E9WL71"/>
<reference evidence="1" key="1">
    <citation type="submission" date="2014-11" db="EMBL/GenBank/DDBJ databases">
        <authorList>
            <person name="Amaro Gonzalez C."/>
        </authorList>
    </citation>
    <scope>NUCLEOTIDE SEQUENCE</scope>
</reference>
<evidence type="ECO:0000313" key="1">
    <source>
        <dbReference type="EMBL" id="JAH91041.1"/>
    </source>
</evidence>
<proteinExistence type="predicted"/>
<name>A0A0E9WL71_ANGAN</name>
<dbReference type="EMBL" id="GBXM01017536">
    <property type="protein sequence ID" value="JAH91041.1"/>
    <property type="molecule type" value="Transcribed_RNA"/>
</dbReference>
<protein>
    <submittedName>
        <fullName evidence="1">Uncharacterized protein</fullName>
    </submittedName>
</protein>
<sequence length="82" mass="9404">MATPIYQSSVNCHFSLGRYNVRKSYQLFTCCPPHSLSHLPWPPSLQVLLPSIKCLNPLAKMGLPSLIYLFIYFCYRNALNLL</sequence>